<gene>
    <name evidence="2" type="ORF">SAMN05421753_101477</name>
</gene>
<organism evidence="2 3">
    <name type="scientific">Planctomicrobium piriforme</name>
    <dbReference type="NCBI Taxonomy" id="1576369"/>
    <lineage>
        <taxon>Bacteria</taxon>
        <taxon>Pseudomonadati</taxon>
        <taxon>Planctomycetota</taxon>
        <taxon>Planctomycetia</taxon>
        <taxon>Planctomycetales</taxon>
        <taxon>Planctomycetaceae</taxon>
        <taxon>Planctomicrobium</taxon>
    </lineage>
</organism>
<proteinExistence type="predicted"/>
<dbReference type="RefSeq" id="WP_092047566.1">
    <property type="nucleotide sequence ID" value="NZ_FOQD01000001.1"/>
</dbReference>
<evidence type="ECO:0000313" key="2">
    <source>
        <dbReference type="EMBL" id="SFH62144.1"/>
    </source>
</evidence>
<evidence type="ECO:0000313" key="3">
    <source>
        <dbReference type="Proteomes" id="UP000199518"/>
    </source>
</evidence>
<feature type="signal peptide" evidence="1">
    <location>
        <begin position="1"/>
        <end position="19"/>
    </location>
</feature>
<evidence type="ECO:0000256" key="1">
    <source>
        <dbReference type="SAM" id="SignalP"/>
    </source>
</evidence>
<dbReference type="AlphaFoldDB" id="A0A1I3BIJ5"/>
<keyword evidence="1" id="KW-0732">Signal</keyword>
<dbReference type="Proteomes" id="UP000199518">
    <property type="component" value="Unassembled WGS sequence"/>
</dbReference>
<sequence length="160" mass="17958">MRHLLIAILVLSSVGLCIADEPVRFHTVAKRPDSVLAFSGDVERTVCTVDSPFGIDQADVTRVEPDWPKSFVVRLRLRGLECFEVTTGDTQVRWSIPSSGDSAPLVSLIQNGKETPLTEEHLLYTQPEKKDGEYEVTIAPKLFAPNPSMLTLRWVDFYRN</sequence>
<dbReference type="OrthoDB" id="282802at2"/>
<reference evidence="3" key="1">
    <citation type="submission" date="2016-10" db="EMBL/GenBank/DDBJ databases">
        <authorList>
            <person name="Varghese N."/>
            <person name="Submissions S."/>
        </authorList>
    </citation>
    <scope>NUCLEOTIDE SEQUENCE [LARGE SCALE GENOMIC DNA]</scope>
    <source>
        <strain evidence="3">DSM 26348</strain>
    </source>
</reference>
<feature type="chain" id="PRO_5011716136" evidence="1">
    <location>
        <begin position="20"/>
        <end position="160"/>
    </location>
</feature>
<dbReference type="EMBL" id="FOQD01000001">
    <property type="protein sequence ID" value="SFH62144.1"/>
    <property type="molecule type" value="Genomic_DNA"/>
</dbReference>
<keyword evidence="3" id="KW-1185">Reference proteome</keyword>
<accession>A0A1I3BIJ5</accession>
<name>A0A1I3BIJ5_9PLAN</name>
<protein>
    <submittedName>
        <fullName evidence="2">Uncharacterized protein</fullName>
    </submittedName>
</protein>